<evidence type="ECO:0000256" key="1">
    <source>
        <dbReference type="SAM" id="Coils"/>
    </source>
</evidence>
<sequence>MADDFDESNVNPPDDPDAVLRELKNQADYGKLFAATLAKDSTTIDKAVGELTKNRADIDKSEKDYVAGDYLKKFAELRARIDDKWPCLRRVLEENADLADLVIRTFREDILQARQKLEEITEHLTRAQQELDSRTRELADKQQALKDLLTLPADLVKQLTTMTGLEKRVQDAAQDPTRAFEAYATADEIIRQFEEELFVPTVAEFHKLVFARWGEVVRTQRELAKAQDKVSKLAGKKTTVEQAVKDLSNDRIAELLRRWTSALLRSVDPAPDEQRAEEVAEWATSTSP</sequence>
<organism evidence="3 4">
    <name type="scientific">Saccharopolyspora phatthalungensis</name>
    <dbReference type="NCBI Taxonomy" id="664693"/>
    <lineage>
        <taxon>Bacteria</taxon>
        <taxon>Bacillati</taxon>
        <taxon>Actinomycetota</taxon>
        <taxon>Actinomycetes</taxon>
        <taxon>Pseudonocardiales</taxon>
        <taxon>Pseudonocardiaceae</taxon>
        <taxon>Saccharopolyspora</taxon>
    </lineage>
</organism>
<evidence type="ECO:0000256" key="2">
    <source>
        <dbReference type="SAM" id="MobiDB-lite"/>
    </source>
</evidence>
<protein>
    <submittedName>
        <fullName evidence="3">Chromosome segregation ATPase</fullName>
    </submittedName>
</protein>
<evidence type="ECO:0000313" key="4">
    <source>
        <dbReference type="Proteomes" id="UP000584374"/>
    </source>
</evidence>
<dbReference type="Proteomes" id="UP000584374">
    <property type="component" value="Unassembled WGS sequence"/>
</dbReference>
<reference evidence="3 4" key="1">
    <citation type="submission" date="2020-08" db="EMBL/GenBank/DDBJ databases">
        <title>Sequencing the genomes of 1000 actinobacteria strains.</title>
        <authorList>
            <person name="Klenk H.-P."/>
        </authorList>
    </citation>
    <scope>NUCLEOTIDE SEQUENCE [LARGE SCALE GENOMIC DNA]</scope>
    <source>
        <strain evidence="3 4">DSM 45584</strain>
    </source>
</reference>
<proteinExistence type="predicted"/>
<gene>
    <name evidence="3" type="ORF">BJ970_004566</name>
</gene>
<feature type="coiled-coil region" evidence="1">
    <location>
        <begin position="103"/>
        <end position="144"/>
    </location>
</feature>
<evidence type="ECO:0000313" key="3">
    <source>
        <dbReference type="EMBL" id="MBB5157032.1"/>
    </source>
</evidence>
<feature type="region of interest" description="Disordered" evidence="2">
    <location>
        <begin position="267"/>
        <end position="288"/>
    </location>
</feature>
<comment type="caution">
    <text evidence="3">The sequence shown here is derived from an EMBL/GenBank/DDBJ whole genome shotgun (WGS) entry which is preliminary data.</text>
</comment>
<accession>A0A840Q3E0</accession>
<keyword evidence="4" id="KW-1185">Reference proteome</keyword>
<dbReference type="AlphaFoldDB" id="A0A840Q3E0"/>
<dbReference type="EMBL" id="JACHIW010000001">
    <property type="protein sequence ID" value="MBB5157032.1"/>
    <property type="molecule type" value="Genomic_DNA"/>
</dbReference>
<name>A0A840Q3E0_9PSEU</name>
<keyword evidence="1" id="KW-0175">Coiled coil</keyword>
<dbReference type="RefSeq" id="WP_184728054.1">
    <property type="nucleotide sequence ID" value="NZ_JACHIW010000001.1"/>
</dbReference>